<dbReference type="RefSeq" id="WP_386373599.1">
    <property type="nucleotide sequence ID" value="NZ_JBHUMP010000006.1"/>
</dbReference>
<sequence length="346" mass="39054">MQNTLFLHIGMPKCATTTVQAYLANHAPRLRHEAIHYDLHPDDQTKNQGNAAHLAADILNGRLESAEALLEHFLDRDGTVVLSSEMLIAAGRTAETGRVLERVRQLGFVPQVVCYLRRQDFWIESDFKQHVKGHSAWVGSIHELVERRAERRTLDYCWMLENWANLVGSENVHVIPLNPSQSRSYAVERFLTLLGAASEPDDGRRDSNVSPPTGLIEPARYIKREALRKGHSIEDVAAQVQDFIRTAPSLIDVPARKFVLPQRTRLDMVEEYAASNEALERRFLSGKKAFDDAVPGGADEPPVEEEVSDILAAYALRPQKITMRGGLTERLSQPLRAFRRLRQRQA</sequence>
<reference evidence="2" key="1">
    <citation type="journal article" date="2019" name="Int. J. Syst. Evol. Microbiol.">
        <title>The Global Catalogue of Microorganisms (GCM) 10K type strain sequencing project: providing services to taxonomists for standard genome sequencing and annotation.</title>
        <authorList>
            <consortium name="The Broad Institute Genomics Platform"/>
            <consortium name="The Broad Institute Genome Sequencing Center for Infectious Disease"/>
            <person name="Wu L."/>
            <person name="Ma J."/>
        </authorList>
    </citation>
    <scope>NUCLEOTIDE SEQUENCE [LARGE SCALE GENOMIC DNA]</scope>
    <source>
        <strain evidence="2">TISTR 2562</strain>
    </source>
</reference>
<evidence type="ECO:0008006" key="3">
    <source>
        <dbReference type="Google" id="ProtNLM"/>
    </source>
</evidence>
<evidence type="ECO:0000313" key="2">
    <source>
        <dbReference type="Proteomes" id="UP001597474"/>
    </source>
</evidence>
<dbReference type="EMBL" id="JBHUMP010000006">
    <property type="protein sequence ID" value="MFD2739719.1"/>
    <property type="molecule type" value="Genomic_DNA"/>
</dbReference>
<protein>
    <recommendedName>
        <fullName evidence="3">Sulfotransferase family protein</fullName>
    </recommendedName>
</protein>
<dbReference type="Gene3D" id="3.40.50.300">
    <property type="entry name" value="P-loop containing nucleotide triphosphate hydrolases"/>
    <property type="match status" value="1"/>
</dbReference>
<organism evidence="1 2">
    <name type="scientific">Sulfitobacter aestuarii</name>
    <dbReference type="NCBI Taxonomy" id="2161676"/>
    <lineage>
        <taxon>Bacteria</taxon>
        <taxon>Pseudomonadati</taxon>
        <taxon>Pseudomonadota</taxon>
        <taxon>Alphaproteobacteria</taxon>
        <taxon>Rhodobacterales</taxon>
        <taxon>Roseobacteraceae</taxon>
        <taxon>Sulfitobacter</taxon>
    </lineage>
</organism>
<dbReference type="SUPFAM" id="SSF52540">
    <property type="entry name" value="P-loop containing nucleoside triphosphate hydrolases"/>
    <property type="match status" value="1"/>
</dbReference>
<proteinExistence type="predicted"/>
<evidence type="ECO:0000313" key="1">
    <source>
        <dbReference type="EMBL" id="MFD2739719.1"/>
    </source>
</evidence>
<dbReference type="InterPro" id="IPR027417">
    <property type="entry name" value="P-loop_NTPase"/>
</dbReference>
<accession>A0ABW5U480</accession>
<comment type="caution">
    <text evidence="1">The sequence shown here is derived from an EMBL/GenBank/DDBJ whole genome shotgun (WGS) entry which is preliminary data.</text>
</comment>
<gene>
    <name evidence="1" type="ORF">ACFSUD_09070</name>
</gene>
<dbReference type="Proteomes" id="UP001597474">
    <property type="component" value="Unassembled WGS sequence"/>
</dbReference>
<keyword evidence="2" id="KW-1185">Reference proteome</keyword>
<name>A0ABW5U480_9RHOB</name>